<dbReference type="OrthoDB" id="1708403at2759"/>
<evidence type="ECO:0000256" key="8">
    <source>
        <dbReference type="PROSITE-ProRule" id="PRU00042"/>
    </source>
</evidence>
<evidence type="ECO:0000256" key="3">
    <source>
        <dbReference type="ARBA" id="ARBA00022771"/>
    </source>
</evidence>
<dbReference type="AlphaFoldDB" id="A0A067KL22"/>
<dbReference type="InterPro" id="IPR052426">
    <property type="entry name" value="Plant_dev_regulator"/>
</dbReference>
<dbReference type="SUPFAM" id="SSF57667">
    <property type="entry name" value="beta-beta-alpha zinc fingers"/>
    <property type="match status" value="1"/>
</dbReference>
<evidence type="ECO:0000313" key="11">
    <source>
        <dbReference type="EMBL" id="KDP35683.1"/>
    </source>
</evidence>
<feature type="domain" description="C2H2-type" evidence="10">
    <location>
        <begin position="59"/>
        <end position="86"/>
    </location>
</feature>
<organism evidence="11 12">
    <name type="scientific">Jatropha curcas</name>
    <name type="common">Barbados nut</name>
    <dbReference type="NCBI Taxonomy" id="180498"/>
    <lineage>
        <taxon>Eukaryota</taxon>
        <taxon>Viridiplantae</taxon>
        <taxon>Streptophyta</taxon>
        <taxon>Embryophyta</taxon>
        <taxon>Tracheophyta</taxon>
        <taxon>Spermatophyta</taxon>
        <taxon>Magnoliopsida</taxon>
        <taxon>eudicotyledons</taxon>
        <taxon>Gunneridae</taxon>
        <taxon>Pentapetalae</taxon>
        <taxon>rosids</taxon>
        <taxon>fabids</taxon>
        <taxon>Malpighiales</taxon>
        <taxon>Euphorbiaceae</taxon>
        <taxon>Crotonoideae</taxon>
        <taxon>Jatropheae</taxon>
        <taxon>Jatropha</taxon>
    </lineage>
</organism>
<reference evidence="11 12" key="1">
    <citation type="journal article" date="2014" name="PLoS ONE">
        <title>Global Analysis of Gene Expression Profiles in Physic Nut (Jatropha curcas L.) Seedlings Exposed to Salt Stress.</title>
        <authorList>
            <person name="Zhang L."/>
            <person name="Zhang C."/>
            <person name="Wu P."/>
            <person name="Chen Y."/>
            <person name="Li M."/>
            <person name="Jiang H."/>
            <person name="Wu G."/>
        </authorList>
    </citation>
    <scope>NUCLEOTIDE SEQUENCE [LARGE SCALE GENOMIC DNA]</scope>
    <source>
        <strain evidence="12">cv. GZQX0401</strain>
        <tissue evidence="11">Young leaves</tissue>
    </source>
</reference>
<accession>A0A067KL22</accession>
<dbReference type="GO" id="GO:0005634">
    <property type="term" value="C:nucleus"/>
    <property type="evidence" value="ECO:0007669"/>
    <property type="project" value="UniProtKB-SubCell"/>
</dbReference>
<keyword evidence="3 8" id="KW-0863">Zinc-finger</keyword>
<keyword evidence="12" id="KW-1185">Reference proteome</keyword>
<evidence type="ECO:0000256" key="7">
    <source>
        <dbReference type="ARBA" id="ARBA00023242"/>
    </source>
</evidence>
<dbReference type="KEGG" id="jcu:105636337"/>
<dbReference type="Pfam" id="PF13912">
    <property type="entry name" value="zf-C2H2_6"/>
    <property type="match status" value="1"/>
</dbReference>
<name>A0A067KL22_JATCU</name>
<dbReference type="EMBL" id="KK914482">
    <property type="protein sequence ID" value="KDP35683.1"/>
    <property type="molecule type" value="Genomic_DNA"/>
</dbReference>
<dbReference type="InterPro" id="IPR013087">
    <property type="entry name" value="Znf_C2H2_type"/>
</dbReference>
<evidence type="ECO:0000256" key="9">
    <source>
        <dbReference type="SAM" id="MobiDB-lite"/>
    </source>
</evidence>
<dbReference type="PANTHER" id="PTHR45801">
    <property type="entry name" value="OS07G0101800 PROTEIN"/>
    <property type="match status" value="1"/>
</dbReference>
<dbReference type="GO" id="GO:0008270">
    <property type="term" value="F:zinc ion binding"/>
    <property type="evidence" value="ECO:0007669"/>
    <property type="project" value="UniProtKB-KW"/>
</dbReference>
<keyword evidence="4" id="KW-0862">Zinc</keyword>
<proteinExistence type="predicted"/>
<dbReference type="PROSITE" id="PS50157">
    <property type="entry name" value="ZINC_FINGER_C2H2_2"/>
    <property type="match status" value="1"/>
</dbReference>
<evidence type="ECO:0000256" key="5">
    <source>
        <dbReference type="ARBA" id="ARBA00023015"/>
    </source>
</evidence>
<evidence type="ECO:0000259" key="10">
    <source>
        <dbReference type="PROSITE" id="PS50157"/>
    </source>
</evidence>
<dbReference type="Gene3D" id="3.30.160.60">
    <property type="entry name" value="Classic Zinc Finger"/>
    <property type="match status" value="1"/>
</dbReference>
<evidence type="ECO:0000256" key="2">
    <source>
        <dbReference type="ARBA" id="ARBA00022723"/>
    </source>
</evidence>
<evidence type="ECO:0000313" key="12">
    <source>
        <dbReference type="Proteomes" id="UP000027138"/>
    </source>
</evidence>
<sequence>MEQARCWMLTKRKHSMTSNHHLQKSTNSHPPYEDSWEEQAFAEDAAASLGGCVWPPRSYSCSFCRREFRSAQALGGHMNVHRRDRARLKQSPGPNNELVNHHHDHQNHHNLFQNQFSSLGNYQYPSQICTLVYSPNPNSNPSAINNIASPPSPTRQLNCNNEKNFFPPFSSSCNIKQVDGRKSIPPRSSPPISVTDGYYCKSDPRSKAEKNSRIVGSTECSAKVDCVKTDLSVSLNLVVRRTCPTITDNNDDDVEGKEAIVRKRRKHNHVQSEVFEISPCFREELDLELRLGDRPSKVK</sequence>
<keyword evidence="2" id="KW-0479">Metal-binding</keyword>
<feature type="compositionally biased region" description="Polar residues" evidence="9">
    <location>
        <begin position="16"/>
        <end position="29"/>
    </location>
</feature>
<keyword evidence="6" id="KW-0804">Transcription</keyword>
<dbReference type="Proteomes" id="UP000027138">
    <property type="component" value="Unassembled WGS sequence"/>
</dbReference>
<dbReference type="InterPro" id="IPR036236">
    <property type="entry name" value="Znf_C2H2_sf"/>
</dbReference>
<feature type="region of interest" description="Disordered" evidence="9">
    <location>
        <begin position="13"/>
        <end position="33"/>
    </location>
</feature>
<protein>
    <recommendedName>
        <fullName evidence="10">C2H2-type domain-containing protein</fullName>
    </recommendedName>
</protein>
<keyword evidence="7" id="KW-0539">Nucleus</keyword>
<comment type="subcellular location">
    <subcellularLocation>
        <location evidence="1">Nucleus</location>
    </subcellularLocation>
</comment>
<evidence type="ECO:0000256" key="4">
    <source>
        <dbReference type="ARBA" id="ARBA00022833"/>
    </source>
</evidence>
<evidence type="ECO:0000256" key="1">
    <source>
        <dbReference type="ARBA" id="ARBA00004123"/>
    </source>
</evidence>
<dbReference type="SMART" id="SM00355">
    <property type="entry name" value="ZnF_C2H2"/>
    <property type="match status" value="1"/>
</dbReference>
<keyword evidence="5" id="KW-0805">Transcription regulation</keyword>
<dbReference type="PROSITE" id="PS00028">
    <property type="entry name" value="ZINC_FINGER_C2H2_1"/>
    <property type="match status" value="1"/>
</dbReference>
<dbReference type="PANTHER" id="PTHR45801:SF94">
    <property type="entry name" value="ZINC FINGER PROTEIN 10"/>
    <property type="match status" value="1"/>
</dbReference>
<evidence type="ECO:0000256" key="6">
    <source>
        <dbReference type="ARBA" id="ARBA00023163"/>
    </source>
</evidence>
<dbReference type="STRING" id="180498.A0A067KL22"/>
<gene>
    <name evidence="11" type="ORF">JCGZ_09121</name>
</gene>